<dbReference type="AlphaFoldDB" id="A0A370K2Z4"/>
<protein>
    <submittedName>
        <fullName evidence="2">Uncharacterized protein</fullName>
    </submittedName>
</protein>
<feature type="signal peptide" evidence="1">
    <location>
        <begin position="1"/>
        <end position="18"/>
    </location>
</feature>
<proteinExistence type="predicted"/>
<evidence type="ECO:0000256" key="1">
    <source>
        <dbReference type="SAM" id="SignalP"/>
    </source>
</evidence>
<gene>
    <name evidence="2" type="ORF">DVT68_19840</name>
</gene>
<sequence>MRALPLVGLLLVSGVAAASPCDSMRRDLSDSQRSVWAAAIAGQLNVRTVTVLQAFESKDWKIVYVQTPNSDPPFLFFHGAPDRAHFVTLWSGGARPEEEASIRTWVIKDAPGIPSDLTKCFAWHVSNARDL</sequence>
<dbReference type="EMBL" id="QQSY01000011">
    <property type="protein sequence ID" value="RDI96807.1"/>
    <property type="molecule type" value="Genomic_DNA"/>
</dbReference>
<comment type="caution">
    <text evidence="2">The sequence shown here is derived from an EMBL/GenBank/DDBJ whole genome shotgun (WGS) entry which is preliminary data.</text>
</comment>
<dbReference type="Proteomes" id="UP000254711">
    <property type="component" value="Unassembled WGS sequence"/>
</dbReference>
<evidence type="ECO:0000313" key="3">
    <source>
        <dbReference type="Proteomes" id="UP000254711"/>
    </source>
</evidence>
<accession>A0A370K2Z4</accession>
<keyword evidence="1" id="KW-0732">Signal</keyword>
<keyword evidence="3" id="KW-1185">Reference proteome</keyword>
<feature type="chain" id="PRO_5016753802" evidence="1">
    <location>
        <begin position="19"/>
        <end position="131"/>
    </location>
</feature>
<name>A0A370K2Z4_9GAMM</name>
<evidence type="ECO:0000313" key="2">
    <source>
        <dbReference type="EMBL" id="RDI96807.1"/>
    </source>
</evidence>
<organism evidence="2 3">
    <name type="scientific">Dyella solisilvae</name>
    <dbReference type="NCBI Taxonomy" id="1920168"/>
    <lineage>
        <taxon>Bacteria</taxon>
        <taxon>Pseudomonadati</taxon>
        <taxon>Pseudomonadota</taxon>
        <taxon>Gammaproteobacteria</taxon>
        <taxon>Lysobacterales</taxon>
        <taxon>Rhodanobacteraceae</taxon>
        <taxon>Dyella</taxon>
    </lineage>
</organism>
<reference evidence="2 3" key="1">
    <citation type="submission" date="2018-07" db="EMBL/GenBank/DDBJ databases">
        <title>Dyella solisilvae sp. nov., isolated from the pine and broad-leaved mixed forest soil.</title>
        <authorList>
            <person name="Gao Z."/>
            <person name="Qiu L."/>
        </authorList>
    </citation>
    <scope>NUCLEOTIDE SEQUENCE [LARGE SCALE GENOMIC DNA]</scope>
    <source>
        <strain evidence="2 3">DHG54</strain>
    </source>
</reference>